<reference evidence="7 8" key="1">
    <citation type="submission" date="2023-04" db="EMBL/GenBank/DDBJ databases">
        <title>Fusibacter bizertensis strain WBS, isolated from littoral bottom sediments of the Arctic seas - biochemical and genomic analysis.</title>
        <authorList>
            <person name="Brioukhanov A.L."/>
        </authorList>
    </citation>
    <scope>NUCLEOTIDE SEQUENCE [LARGE SCALE GENOMIC DNA]</scope>
    <source>
        <strain evidence="7 8">WBS</strain>
    </source>
</reference>
<dbReference type="InterPro" id="IPR050644">
    <property type="entry name" value="PG_Glycine_Bridge_Synth"/>
</dbReference>
<sequence length="347" mass="40690">MPILDYTDSKAVEKYNRFVRESDYATATQDINWATIKTGWDSAQIYIEKEGEIVGAFSLVIKKMLGFSLLYATRGPVCDPYDLETLQLLINETKAFAKRKRAFVLRFDPEVKYDKALIESYEELGLKVRGRGVDKNALVQPIYNMILNLENDTEETLLARFSQKTRYNINLSRRKGVEVSYHTSDEALKIFYELYEIMSVRNRLVIRSYAYFQNMMRAFEGNIRIYLTKHEDDYLSGAIGIMYGDKLWYIYGASSNVKRNLMPNYLMQWEMIRWALENNITKYDFGGVFELDNEDGLYKFKEGFCREEGVTELIGEVDKIYNPIIYNLFTEVYPKLQKIKIKLLRKG</sequence>
<gene>
    <name evidence="7" type="ORF">QE109_06240</name>
</gene>
<keyword evidence="8" id="KW-1185">Reference proteome</keyword>
<evidence type="ECO:0000256" key="5">
    <source>
        <dbReference type="ARBA" id="ARBA00023315"/>
    </source>
</evidence>
<dbReference type="PROSITE" id="PS51191">
    <property type="entry name" value="FEMABX"/>
    <property type="match status" value="1"/>
</dbReference>
<dbReference type="Gene3D" id="3.40.630.30">
    <property type="match status" value="2"/>
</dbReference>
<evidence type="ECO:0000256" key="4">
    <source>
        <dbReference type="ARBA" id="ARBA00022984"/>
    </source>
</evidence>
<dbReference type="PANTHER" id="PTHR36174:SF1">
    <property type="entry name" value="LIPID II:GLYCINE GLYCYLTRANSFERASE"/>
    <property type="match status" value="1"/>
</dbReference>
<dbReference type="EMBL" id="JARYZI010000003">
    <property type="protein sequence ID" value="MDH8677737.1"/>
    <property type="molecule type" value="Genomic_DNA"/>
</dbReference>
<accession>A0ABT6NBE2</accession>
<keyword evidence="4" id="KW-0573">Peptidoglycan synthesis</keyword>
<dbReference type="Pfam" id="PF02388">
    <property type="entry name" value="FemAB"/>
    <property type="match status" value="2"/>
</dbReference>
<keyword evidence="3" id="KW-0133">Cell shape</keyword>
<comment type="similarity">
    <text evidence="1">Belongs to the FemABX family.</text>
</comment>
<dbReference type="SUPFAM" id="SSF55729">
    <property type="entry name" value="Acyl-CoA N-acyltransferases (Nat)"/>
    <property type="match status" value="2"/>
</dbReference>
<keyword evidence="2" id="KW-0808">Transferase</keyword>
<dbReference type="InterPro" id="IPR016181">
    <property type="entry name" value="Acyl_CoA_acyltransferase"/>
</dbReference>
<dbReference type="Proteomes" id="UP001158045">
    <property type="component" value="Unassembled WGS sequence"/>
</dbReference>
<evidence type="ECO:0000256" key="2">
    <source>
        <dbReference type="ARBA" id="ARBA00022679"/>
    </source>
</evidence>
<keyword evidence="6" id="KW-0961">Cell wall biogenesis/degradation</keyword>
<evidence type="ECO:0000313" key="8">
    <source>
        <dbReference type="Proteomes" id="UP001158045"/>
    </source>
</evidence>
<evidence type="ECO:0000313" key="7">
    <source>
        <dbReference type="EMBL" id="MDH8677737.1"/>
    </source>
</evidence>
<dbReference type="PANTHER" id="PTHR36174">
    <property type="entry name" value="LIPID II:GLYCINE GLYCYLTRANSFERASE"/>
    <property type="match status" value="1"/>
</dbReference>
<protein>
    <submittedName>
        <fullName evidence="7">Peptidoglycan bridge formation glycyltransferase FemA/FemB family protein</fullName>
    </submittedName>
</protein>
<evidence type="ECO:0000256" key="3">
    <source>
        <dbReference type="ARBA" id="ARBA00022960"/>
    </source>
</evidence>
<comment type="caution">
    <text evidence="7">The sequence shown here is derived from an EMBL/GenBank/DDBJ whole genome shotgun (WGS) entry which is preliminary data.</text>
</comment>
<organism evidence="7 8">
    <name type="scientific">Fusibacter bizertensis</name>
    <dbReference type="NCBI Taxonomy" id="1488331"/>
    <lineage>
        <taxon>Bacteria</taxon>
        <taxon>Bacillati</taxon>
        <taxon>Bacillota</taxon>
        <taxon>Clostridia</taxon>
        <taxon>Eubacteriales</taxon>
        <taxon>Eubacteriales Family XII. Incertae Sedis</taxon>
        <taxon>Fusibacter</taxon>
    </lineage>
</organism>
<evidence type="ECO:0000256" key="6">
    <source>
        <dbReference type="ARBA" id="ARBA00023316"/>
    </source>
</evidence>
<dbReference type="InterPro" id="IPR003447">
    <property type="entry name" value="FEMABX"/>
</dbReference>
<dbReference type="RefSeq" id="WP_281093558.1">
    <property type="nucleotide sequence ID" value="NZ_JARYZI010000003.1"/>
</dbReference>
<proteinExistence type="inferred from homology"/>
<keyword evidence="5" id="KW-0012">Acyltransferase</keyword>
<evidence type="ECO:0000256" key="1">
    <source>
        <dbReference type="ARBA" id="ARBA00009943"/>
    </source>
</evidence>
<name>A0ABT6NBE2_9FIRM</name>